<dbReference type="EMBL" id="CP045503">
    <property type="protein sequence ID" value="QPG56654.1"/>
    <property type="molecule type" value="Genomic_DNA"/>
</dbReference>
<dbReference type="RefSeq" id="WP_142872032.1">
    <property type="nucleotide sequence ID" value="NZ_CP045503.2"/>
</dbReference>
<organism evidence="2 3">
    <name type="scientific">Shewanella eurypsychrophilus</name>
    <dbReference type="NCBI Taxonomy" id="2593656"/>
    <lineage>
        <taxon>Bacteria</taxon>
        <taxon>Pseudomonadati</taxon>
        <taxon>Pseudomonadota</taxon>
        <taxon>Gammaproteobacteria</taxon>
        <taxon>Alteromonadales</taxon>
        <taxon>Shewanellaceae</taxon>
        <taxon>Shewanella</taxon>
    </lineage>
</organism>
<gene>
    <name evidence="2" type="ORF">FM038_003860</name>
</gene>
<accession>A0ABX6V4A5</accession>
<protein>
    <submittedName>
        <fullName evidence="2">DUF4124 domain-containing protein</fullName>
    </submittedName>
</protein>
<proteinExistence type="predicted"/>
<evidence type="ECO:0000313" key="2">
    <source>
        <dbReference type="EMBL" id="QPG56654.1"/>
    </source>
</evidence>
<sequence>MLTIVCLLSTLMLNSAHANSIYRCVKGDKIVFSQTICPKEFSQHKIEYELGITTETDSDKPAKKLDPLQVLLSKKTISKEKLQLLVNSEIYRLNQEKSYFDILKASEFQKIERKRYWEKKQKDDPEYLTEVEEMNKYFDDLIRNNQQAIDLLQSHLSRVETKVAPEDKPANQ</sequence>
<reference evidence="2" key="1">
    <citation type="submission" date="2021-07" db="EMBL/GenBank/DDBJ databases">
        <title>Shewanella sp. YLB-07 whole genome sequence.</title>
        <authorList>
            <person name="Yu L."/>
        </authorList>
    </citation>
    <scope>NUCLEOTIDE SEQUENCE</scope>
    <source>
        <strain evidence="2">YLB-08</strain>
    </source>
</reference>
<feature type="signal peptide" evidence="1">
    <location>
        <begin position="1"/>
        <end position="18"/>
    </location>
</feature>
<evidence type="ECO:0000256" key="1">
    <source>
        <dbReference type="SAM" id="SignalP"/>
    </source>
</evidence>
<dbReference type="Proteomes" id="UP000316416">
    <property type="component" value="Chromosome"/>
</dbReference>
<name>A0ABX6V4A5_9GAMM</name>
<feature type="chain" id="PRO_5046798093" evidence="1">
    <location>
        <begin position="19"/>
        <end position="172"/>
    </location>
</feature>
<evidence type="ECO:0000313" key="3">
    <source>
        <dbReference type="Proteomes" id="UP000316416"/>
    </source>
</evidence>
<keyword evidence="3" id="KW-1185">Reference proteome</keyword>
<keyword evidence="1" id="KW-0732">Signal</keyword>